<sequence>MKTSMINTKKKYNKPMLSIKGKVQNLTLAGGSNSADVPGGATNGPRPIGG</sequence>
<accession>A0A8J3D605</accession>
<keyword evidence="3" id="KW-1185">Reference proteome</keyword>
<feature type="region of interest" description="Disordered" evidence="1">
    <location>
        <begin position="29"/>
        <end position="50"/>
    </location>
</feature>
<evidence type="ECO:0000313" key="2">
    <source>
        <dbReference type="EMBL" id="GHB58309.1"/>
    </source>
</evidence>
<evidence type="ECO:0000256" key="1">
    <source>
        <dbReference type="SAM" id="MobiDB-lite"/>
    </source>
</evidence>
<dbReference type="EMBL" id="BMXF01000001">
    <property type="protein sequence ID" value="GHB58309.1"/>
    <property type="molecule type" value="Genomic_DNA"/>
</dbReference>
<dbReference type="AlphaFoldDB" id="A0A8J3D605"/>
<organism evidence="2 3">
    <name type="scientific">Persicitalea jodogahamensis</name>
    <dbReference type="NCBI Taxonomy" id="402147"/>
    <lineage>
        <taxon>Bacteria</taxon>
        <taxon>Pseudomonadati</taxon>
        <taxon>Bacteroidota</taxon>
        <taxon>Cytophagia</taxon>
        <taxon>Cytophagales</taxon>
        <taxon>Spirosomataceae</taxon>
        <taxon>Persicitalea</taxon>
    </lineage>
</organism>
<evidence type="ECO:0000313" key="3">
    <source>
        <dbReference type="Proteomes" id="UP000598271"/>
    </source>
</evidence>
<dbReference type="RefSeq" id="WP_189563212.1">
    <property type="nucleotide sequence ID" value="NZ_BMXF01000001.1"/>
</dbReference>
<proteinExistence type="predicted"/>
<protein>
    <submittedName>
        <fullName evidence="2">Uncharacterized protein</fullName>
    </submittedName>
</protein>
<gene>
    <name evidence="2" type="ORF">GCM10007390_09750</name>
</gene>
<name>A0A8J3D605_9BACT</name>
<comment type="caution">
    <text evidence="2">The sequence shown here is derived from an EMBL/GenBank/DDBJ whole genome shotgun (WGS) entry which is preliminary data.</text>
</comment>
<reference evidence="2 3" key="1">
    <citation type="journal article" date="2014" name="Int. J. Syst. Evol. Microbiol.">
        <title>Complete genome sequence of Corynebacterium casei LMG S-19264T (=DSM 44701T), isolated from a smear-ripened cheese.</title>
        <authorList>
            <consortium name="US DOE Joint Genome Institute (JGI-PGF)"/>
            <person name="Walter F."/>
            <person name="Albersmeier A."/>
            <person name="Kalinowski J."/>
            <person name="Ruckert C."/>
        </authorList>
    </citation>
    <scope>NUCLEOTIDE SEQUENCE [LARGE SCALE GENOMIC DNA]</scope>
    <source>
        <strain evidence="2 3">KCTC 12866</strain>
    </source>
</reference>
<dbReference type="Proteomes" id="UP000598271">
    <property type="component" value="Unassembled WGS sequence"/>
</dbReference>